<evidence type="ECO:0000256" key="7">
    <source>
        <dbReference type="ARBA" id="ARBA00023170"/>
    </source>
</evidence>
<evidence type="ECO:0000256" key="11">
    <source>
        <dbReference type="SAM" id="SignalP"/>
    </source>
</evidence>
<name>A0A7S1CZG6_CYCTE</name>
<evidence type="ECO:0000256" key="10">
    <source>
        <dbReference type="SAM" id="MobiDB-lite"/>
    </source>
</evidence>
<feature type="signal peptide" evidence="11">
    <location>
        <begin position="1"/>
        <end position="30"/>
    </location>
</feature>
<evidence type="ECO:0000313" key="12">
    <source>
        <dbReference type="EMBL" id="CAD8933338.1"/>
    </source>
</evidence>
<reference evidence="12" key="1">
    <citation type="submission" date="2021-01" db="EMBL/GenBank/DDBJ databases">
        <authorList>
            <person name="Corre E."/>
            <person name="Pelletier E."/>
            <person name="Niang G."/>
            <person name="Scheremetjew M."/>
            <person name="Finn R."/>
            <person name="Kale V."/>
            <person name="Holt S."/>
            <person name="Cochrane G."/>
            <person name="Meng A."/>
            <person name="Brown T."/>
            <person name="Cohen L."/>
        </authorList>
    </citation>
    <scope>NUCLEOTIDE SEQUENCE</scope>
    <source>
        <strain evidence="12">ECT3854</strain>
    </source>
</reference>
<keyword evidence="8" id="KW-0325">Glycoprotein</keyword>
<feature type="chain" id="PRO_5030650251" description="Leucine-rich repeat-containing N-terminal plant-type domain-containing protein" evidence="11">
    <location>
        <begin position="31"/>
        <end position="473"/>
    </location>
</feature>
<proteinExistence type="predicted"/>
<comment type="subcellular location">
    <subcellularLocation>
        <location evidence="1">Cell membrane</location>
    </subcellularLocation>
    <subcellularLocation>
        <location evidence="9">Endomembrane system</location>
        <topology evidence="9">Single-pass membrane protein</topology>
    </subcellularLocation>
</comment>
<evidence type="ECO:0000256" key="3">
    <source>
        <dbReference type="ARBA" id="ARBA00022692"/>
    </source>
</evidence>
<evidence type="ECO:0000256" key="6">
    <source>
        <dbReference type="ARBA" id="ARBA00023136"/>
    </source>
</evidence>
<evidence type="ECO:0000256" key="8">
    <source>
        <dbReference type="ARBA" id="ARBA00023180"/>
    </source>
</evidence>
<accession>A0A7S1CZG6</accession>
<evidence type="ECO:0000256" key="2">
    <source>
        <dbReference type="ARBA" id="ARBA00022475"/>
    </source>
</evidence>
<organism evidence="12">
    <name type="scientific">Cyclophora tenuis</name>
    <name type="common">Marine diatom</name>
    <dbReference type="NCBI Taxonomy" id="216820"/>
    <lineage>
        <taxon>Eukaryota</taxon>
        <taxon>Sar</taxon>
        <taxon>Stramenopiles</taxon>
        <taxon>Ochrophyta</taxon>
        <taxon>Bacillariophyta</taxon>
        <taxon>Fragilariophyceae</taxon>
        <taxon>Fragilariophycidae</taxon>
        <taxon>Cyclophorales</taxon>
        <taxon>Cyclophoraceae</taxon>
        <taxon>Cyclophora</taxon>
    </lineage>
</organism>
<protein>
    <recommendedName>
        <fullName evidence="13">Leucine-rich repeat-containing N-terminal plant-type domain-containing protein</fullName>
    </recommendedName>
</protein>
<keyword evidence="3" id="KW-0812">Transmembrane</keyword>
<keyword evidence="4 11" id="KW-0732">Signal</keyword>
<dbReference type="InterPro" id="IPR032675">
    <property type="entry name" value="LRR_dom_sf"/>
</dbReference>
<keyword evidence="6" id="KW-0472">Membrane</keyword>
<dbReference type="PANTHER" id="PTHR48052">
    <property type="entry name" value="UNNAMED PRODUCT"/>
    <property type="match status" value="1"/>
</dbReference>
<keyword evidence="5" id="KW-1133">Transmembrane helix</keyword>
<dbReference type="PANTHER" id="PTHR48052:SF81">
    <property type="entry name" value="LEUCINE-RICH REPEAT-CONTAINING N-TERMINAL PLANT-TYPE DOMAIN-CONTAINING PROTEIN"/>
    <property type="match status" value="1"/>
</dbReference>
<dbReference type="GO" id="GO:0005886">
    <property type="term" value="C:plasma membrane"/>
    <property type="evidence" value="ECO:0007669"/>
    <property type="project" value="UniProtKB-SubCell"/>
</dbReference>
<evidence type="ECO:0000256" key="5">
    <source>
        <dbReference type="ARBA" id="ARBA00022989"/>
    </source>
</evidence>
<evidence type="ECO:0008006" key="13">
    <source>
        <dbReference type="Google" id="ProtNLM"/>
    </source>
</evidence>
<sequence>MMMMMTKGFRSPLVLLVAVALLFVVGEGDGKIIHERHAADPEHQLDLQYRQEQMQEHHESEPRLRNRRLSPRVSGLRPDSRFGGVSKASLQGGAEFDSSDTYQSRALSYVKNGRMLTEDSPDFLQYYALACLFYSTNAVHNKHTIFNLGADAVLDGWTLSDGWLSTEQDKCSWHGITCDDSELVLAIQLPSNNLTGIFPPEIEHLGTSLEIIDIYNNEFVTTEGDAGNAWMGKLPKLRNLFFRTTSFEYNGIPTFWSGVETLEQIDCSNTFFSGGPIRRNAFRNLPNLWYLDIGGNIYTSGIPDTLLQLPSLTNFYAPEAMYIGYELDLRFLTQMPVIAEAWFDFTAIPTGLPTELGLVSTLTSLSLIYCEMGGTLPTELAGVVGLKDVFLFQNELMGMIPPIYGNLISLQNFYVEGNQLVGQVPESICQIRAPVGPLVGLGTDCQPGGPIDCGMSGCCTCCGADECGDADFL</sequence>
<keyword evidence="2" id="KW-1003">Cell membrane</keyword>
<evidence type="ECO:0000256" key="4">
    <source>
        <dbReference type="ARBA" id="ARBA00022729"/>
    </source>
</evidence>
<feature type="compositionally biased region" description="Basic and acidic residues" evidence="10">
    <location>
        <begin position="53"/>
        <end position="64"/>
    </location>
</feature>
<evidence type="ECO:0000256" key="9">
    <source>
        <dbReference type="ARBA" id="ARBA00037847"/>
    </source>
</evidence>
<feature type="region of interest" description="Disordered" evidence="10">
    <location>
        <begin position="51"/>
        <end position="97"/>
    </location>
</feature>
<dbReference type="Gene3D" id="3.80.10.10">
    <property type="entry name" value="Ribonuclease Inhibitor"/>
    <property type="match status" value="1"/>
</dbReference>
<dbReference type="AlphaFoldDB" id="A0A7S1CZG6"/>
<gene>
    <name evidence="12" type="ORF">CTEN0397_LOCUS4367</name>
</gene>
<dbReference type="SUPFAM" id="SSF52058">
    <property type="entry name" value="L domain-like"/>
    <property type="match status" value="1"/>
</dbReference>
<dbReference type="EMBL" id="HBFW01006718">
    <property type="protein sequence ID" value="CAD8933338.1"/>
    <property type="molecule type" value="Transcribed_RNA"/>
</dbReference>
<evidence type="ECO:0000256" key="1">
    <source>
        <dbReference type="ARBA" id="ARBA00004236"/>
    </source>
</evidence>
<dbReference type="GO" id="GO:0012505">
    <property type="term" value="C:endomembrane system"/>
    <property type="evidence" value="ECO:0007669"/>
    <property type="project" value="UniProtKB-SubCell"/>
</dbReference>
<keyword evidence="7" id="KW-0675">Receptor</keyword>